<dbReference type="InterPro" id="IPR050379">
    <property type="entry name" value="Type-I_Cytokine_Rcpt"/>
</dbReference>
<feature type="transmembrane region" description="Helical" evidence="7">
    <location>
        <begin position="528"/>
        <end position="552"/>
    </location>
</feature>
<evidence type="ECO:0000256" key="1">
    <source>
        <dbReference type="ARBA" id="ARBA00022729"/>
    </source>
</evidence>
<dbReference type="FunFam" id="2.60.40.10:FF:000028">
    <property type="entry name" value="Neuronal cell adhesion molecule"/>
    <property type="match status" value="1"/>
</dbReference>
<reference evidence="9 10" key="1">
    <citation type="submission" date="2022-05" db="EMBL/GenBank/DDBJ databases">
        <authorList>
            <consortium name="Genoscope - CEA"/>
            <person name="William W."/>
        </authorList>
    </citation>
    <scope>NUCLEOTIDE SEQUENCE [LARGE SCALE GENOMIC DNA]</scope>
</reference>
<dbReference type="GO" id="GO:0009897">
    <property type="term" value="C:external side of plasma membrane"/>
    <property type="evidence" value="ECO:0007669"/>
    <property type="project" value="TreeGrafter"/>
</dbReference>
<evidence type="ECO:0000259" key="8">
    <source>
        <dbReference type="PROSITE" id="PS50853"/>
    </source>
</evidence>
<evidence type="ECO:0000256" key="6">
    <source>
        <dbReference type="SAM" id="Coils"/>
    </source>
</evidence>
<keyword evidence="6" id="KW-0175">Coiled coil</keyword>
<dbReference type="SUPFAM" id="SSF49265">
    <property type="entry name" value="Fibronectin type III"/>
    <property type="match status" value="2"/>
</dbReference>
<proteinExistence type="predicted"/>
<dbReference type="Pfam" id="PF00041">
    <property type="entry name" value="fn3"/>
    <property type="match status" value="2"/>
</dbReference>
<organism evidence="9 10">
    <name type="scientific">Pocillopora meandrina</name>
    <dbReference type="NCBI Taxonomy" id="46732"/>
    <lineage>
        <taxon>Eukaryota</taxon>
        <taxon>Metazoa</taxon>
        <taxon>Cnidaria</taxon>
        <taxon>Anthozoa</taxon>
        <taxon>Hexacorallia</taxon>
        <taxon>Scleractinia</taxon>
        <taxon>Astrocoeniina</taxon>
        <taxon>Pocilloporidae</taxon>
        <taxon>Pocillopora</taxon>
    </lineage>
</organism>
<dbReference type="SMART" id="SM00060">
    <property type="entry name" value="FN3"/>
    <property type="match status" value="3"/>
</dbReference>
<dbReference type="EMBL" id="CALNXJ010000015">
    <property type="protein sequence ID" value="CAH3116699.1"/>
    <property type="molecule type" value="Genomic_DNA"/>
</dbReference>
<keyword evidence="3" id="KW-1015">Disulfide bond</keyword>
<feature type="coiled-coil region" evidence="6">
    <location>
        <begin position="735"/>
        <end position="792"/>
    </location>
</feature>
<dbReference type="InterPro" id="IPR003961">
    <property type="entry name" value="FN3_dom"/>
</dbReference>
<dbReference type="InterPro" id="IPR013099">
    <property type="entry name" value="K_chnl_dom"/>
</dbReference>
<feature type="transmembrane region" description="Helical" evidence="7">
    <location>
        <begin position="499"/>
        <end position="516"/>
    </location>
</feature>
<dbReference type="PANTHER" id="PTHR23036">
    <property type="entry name" value="CYTOKINE RECEPTOR"/>
    <property type="match status" value="1"/>
</dbReference>
<keyword evidence="7" id="KW-0812">Transmembrane</keyword>
<feature type="domain" description="Fibronectin type-III" evidence="8">
    <location>
        <begin position="7"/>
        <end position="100"/>
    </location>
</feature>
<dbReference type="Gene3D" id="2.60.40.10">
    <property type="entry name" value="Immunoglobulins"/>
    <property type="match status" value="3"/>
</dbReference>
<gene>
    <name evidence="9" type="ORF">PMEA_00006556</name>
</gene>
<dbReference type="GO" id="GO:0019955">
    <property type="term" value="F:cytokine binding"/>
    <property type="evidence" value="ECO:0007669"/>
    <property type="project" value="TreeGrafter"/>
</dbReference>
<keyword evidence="1" id="KW-0732">Signal</keyword>
<evidence type="ECO:0000256" key="7">
    <source>
        <dbReference type="SAM" id="Phobius"/>
    </source>
</evidence>
<feature type="domain" description="Fibronectin type-III" evidence="8">
    <location>
        <begin position="105"/>
        <end position="206"/>
    </location>
</feature>
<dbReference type="PANTHER" id="PTHR23036:SF151">
    <property type="entry name" value="FIBRONECTIN TYPE-III DOMAIN-CONTAINING PROTEIN"/>
    <property type="match status" value="1"/>
</dbReference>
<dbReference type="GO" id="GO:0004896">
    <property type="term" value="F:cytokine receptor activity"/>
    <property type="evidence" value="ECO:0007669"/>
    <property type="project" value="TreeGrafter"/>
</dbReference>
<dbReference type="InterPro" id="IPR013783">
    <property type="entry name" value="Ig-like_fold"/>
</dbReference>
<keyword evidence="7" id="KW-1133">Transmembrane helix</keyword>
<keyword evidence="2" id="KW-0677">Repeat</keyword>
<dbReference type="CDD" id="cd00063">
    <property type="entry name" value="FN3"/>
    <property type="match status" value="3"/>
</dbReference>
<dbReference type="InterPro" id="IPR036116">
    <property type="entry name" value="FN3_sf"/>
</dbReference>
<dbReference type="Pfam" id="PF07885">
    <property type="entry name" value="Ion_trans_2"/>
    <property type="match status" value="1"/>
</dbReference>
<dbReference type="Proteomes" id="UP001159428">
    <property type="component" value="Unassembled WGS sequence"/>
</dbReference>
<sequence length="799" mass="89639">FLYLSEPPSIETAYNTSSSSILVGWRNDQSSSNNISGYRVSYWEGNSSLSIHIVLCPEWNLSTNLTNLKPFTNYCLELSSFTNTTASNRSQCQYVTTDEAAPNASPQNLTARWINPTSIRVTWDPLPPINRRGIILGYRVFYKKVTNTKRKKRSTDSSVKKTTVNALMKDLVGLEESANYCVWVEAYNSKGSGNKTSHICVNASEDVLSSSDFLLKRCLTNSLVQFMSQRISLIEVSFFVIFSGNKMFTRIPGGAPKLEAEEFFSPNAIKLTWQLLTEDLFRGIIIKYKINVTQTRNANRPPTDPWNKLIDISDSSETSFILGNLSLFSTYGAQISACTIAGCGNYSNTVFAETCRCPKYLSASKSQSSLDQGGNDSKSIADIIANTVTKSCGYCQEHNETVLVFSNKTDEESNLQFPVTRTGARGSEFSKFISVLEVPGVLVVKRQDNGSSRFYEEIMTGSVFDIWPIFVVSLLTVYSAGVLAWFLDREEQSSSFVAGVYEGFWWSFITMTTVGYGDRCPKSKPARAFAIVWLLISTVLLSFIMAAMSSTLTATVVRSQKKDFNIDRNSKATVANSPEYKLAVGSLSAKLKLTTNYSSVERLIRALKEGEVDYILVDMYLPVKRKDLFNGSWFEIAALYKAEISHGIILRGDALNLASALEEMIAYDNVQTNFLKNSNDDEGAAESTSNEYLFFDPASPFYKQIIFAGLGILCIFTVCGLVYQTVYTINRKCQTSEQETERDEIQRELQNLVDEFYRSLRQKYERLKNMHKKELIIVARQARNELEACAEKRNEAMVP</sequence>
<keyword evidence="5" id="KW-0325">Glycoprotein</keyword>
<evidence type="ECO:0000256" key="3">
    <source>
        <dbReference type="ARBA" id="ARBA00023157"/>
    </source>
</evidence>
<dbReference type="PROSITE" id="PS50853">
    <property type="entry name" value="FN3"/>
    <property type="match status" value="3"/>
</dbReference>
<evidence type="ECO:0000313" key="9">
    <source>
        <dbReference type="EMBL" id="CAH3116699.1"/>
    </source>
</evidence>
<dbReference type="AlphaFoldDB" id="A0AAU9WK48"/>
<dbReference type="Gene3D" id="1.10.287.70">
    <property type="match status" value="1"/>
</dbReference>
<keyword evidence="10" id="KW-1185">Reference proteome</keyword>
<feature type="domain" description="Fibronectin type-III" evidence="8">
    <location>
        <begin position="252"/>
        <end position="357"/>
    </location>
</feature>
<feature type="non-terminal residue" evidence="9">
    <location>
        <position position="1"/>
    </location>
</feature>
<dbReference type="SUPFAM" id="SSF81324">
    <property type="entry name" value="Voltage-gated potassium channels"/>
    <property type="match status" value="1"/>
</dbReference>
<feature type="transmembrane region" description="Helical" evidence="7">
    <location>
        <begin position="705"/>
        <end position="723"/>
    </location>
</feature>
<evidence type="ECO:0000313" key="10">
    <source>
        <dbReference type="Proteomes" id="UP001159428"/>
    </source>
</evidence>
<evidence type="ECO:0000256" key="2">
    <source>
        <dbReference type="ARBA" id="ARBA00022737"/>
    </source>
</evidence>
<feature type="transmembrane region" description="Helical" evidence="7">
    <location>
        <begin position="466"/>
        <end position="487"/>
    </location>
</feature>
<keyword evidence="7" id="KW-0472">Membrane</keyword>
<accession>A0AAU9WK48</accession>
<evidence type="ECO:0000256" key="4">
    <source>
        <dbReference type="ARBA" id="ARBA00023170"/>
    </source>
</evidence>
<keyword evidence="4" id="KW-0675">Receptor</keyword>
<name>A0AAU9WK48_9CNID</name>
<evidence type="ECO:0000256" key="5">
    <source>
        <dbReference type="ARBA" id="ARBA00023180"/>
    </source>
</evidence>
<comment type="caution">
    <text evidence="9">The sequence shown here is derived from an EMBL/GenBank/DDBJ whole genome shotgun (WGS) entry which is preliminary data.</text>
</comment>
<protein>
    <recommendedName>
        <fullName evidence="8">Fibronectin type-III domain-containing protein</fullName>
    </recommendedName>
</protein>
<dbReference type="GO" id="GO:0043235">
    <property type="term" value="C:receptor complex"/>
    <property type="evidence" value="ECO:0007669"/>
    <property type="project" value="TreeGrafter"/>
</dbReference>